<accession>A0A521B4Q0</accession>
<keyword evidence="3 12" id="KW-0813">Transport</keyword>
<evidence type="ECO:0000256" key="5">
    <source>
        <dbReference type="ARBA" id="ARBA00022692"/>
    </source>
</evidence>
<evidence type="ECO:0000256" key="3">
    <source>
        <dbReference type="ARBA" id="ARBA00022448"/>
    </source>
</evidence>
<evidence type="ECO:0000256" key="9">
    <source>
        <dbReference type="ARBA" id="ARBA00023136"/>
    </source>
</evidence>
<dbReference type="GO" id="GO:0000287">
    <property type="term" value="F:magnesium ion binding"/>
    <property type="evidence" value="ECO:0007669"/>
    <property type="project" value="TreeGrafter"/>
</dbReference>
<proteinExistence type="inferred from homology"/>
<dbReference type="GO" id="GO:0005886">
    <property type="term" value="C:plasma membrane"/>
    <property type="evidence" value="ECO:0007669"/>
    <property type="project" value="UniProtKB-SubCell"/>
</dbReference>
<dbReference type="InterPro" id="IPR045863">
    <property type="entry name" value="CorA_TM1_TM2"/>
</dbReference>
<evidence type="ECO:0000256" key="10">
    <source>
        <dbReference type="ARBA" id="ARBA00034269"/>
    </source>
</evidence>
<comment type="similarity">
    <text evidence="2 12">Belongs to the CorA metal ion transporter (MIT) (TC 1.A.35) family.</text>
</comment>
<dbReference type="PANTHER" id="PTHR46494">
    <property type="entry name" value="CORA FAMILY METAL ION TRANSPORTER (EUROFUNG)"/>
    <property type="match status" value="1"/>
</dbReference>
<dbReference type="OrthoDB" id="9803416at2"/>
<dbReference type="GO" id="GO:0015087">
    <property type="term" value="F:cobalt ion transmembrane transporter activity"/>
    <property type="evidence" value="ECO:0007669"/>
    <property type="project" value="UniProtKB-UniRule"/>
</dbReference>
<comment type="subcellular location">
    <subcellularLocation>
        <location evidence="1">Cell membrane</location>
        <topology evidence="1">Multi-pass membrane protein</topology>
    </subcellularLocation>
    <subcellularLocation>
        <location evidence="12">Membrane</location>
        <topology evidence="12">Multi-pass membrane protein</topology>
    </subcellularLocation>
</comment>
<dbReference type="RefSeq" id="WP_142532043.1">
    <property type="nucleotide sequence ID" value="NZ_FXTB01000001.1"/>
</dbReference>
<dbReference type="SUPFAM" id="SSF144083">
    <property type="entry name" value="Magnesium transport protein CorA, transmembrane region"/>
    <property type="match status" value="1"/>
</dbReference>
<feature type="transmembrane region" description="Helical" evidence="12">
    <location>
        <begin position="296"/>
        <end position="316"/>
    </location>
</feature>
<dbReference type="InterPro" id="IPR045861">
    <property type="entry name" value="CorA_cytoplasmic_dom"/>
</dbReference>
<dbReference type="GO" id="GO:0050897">
    <property type="term" value="F:cobalt ion binding"/>
    <property type="evidence" value="ECO:0007669"/>
    <property type="project" value="TreeGrafter"/>
</dbReference>
<comment type="function">
    <text evidence="11">Mediates influx of magnesium ions. Alternates between open and closed states. Activated by low cytoplasmic Mg(2+) levels. Inactive when cytoplasmic Mg(2+) levels are high.</text>
</comment>
<evidence type="ECO:0000256" key="4">
    <source>
        <dbReference type="ARBA" id="ARBA00022475"/>
    </source>
</evidence>
<organism evidence="13 14">
    <name type="scientific">Saccharicrinis carchari</name>
    <dbReference type="NCBI Taxonomy" id="1168039"/>
    <lineage>
        <taxon>Bacteria</taxon>
        <taxon>Pseudomonadati</taxon>
        <taxon>Bacteroidota</taxon>
        <taxon>Bacteroidia</taxon>
        <taxon>Marinilabiliales</taxon>
        <taxon>Marinilabiliaceae</taxon>
        <taxon>Saccharicrinis</taxon>
    </lineage>
</organism>
<keyword evidence="9 12" id="KW-0472">Membrane</keyword>
<protein>
    <recommendedName>
        <fullName evidence="12">Magnesium transport protein CorA</fullName>
    </recommendedName>
</protein>
<keyword evidence="14" id="KW-1185">Reference proteome</keyword>
<evidence type="ECO:0000256" key="2">
    <source>
        <dbReference type="ARBA" id="ARBA00009765"/>
    </source>
</evidence>
<name>A0A521B4Q0_SACCC</name>
<gene>
    <name evidence="12" type="primary">corA</name>
    <name evidence="13" type="ORF">SAMN06265379_101702</name>
</gene>
<keyword evidence="4 12" id="KW-1003">Cell membrane</keyword>
<dbReference type="EMBL" id="FXTB01000001">
    <property type="protein sequence ID" value="SMO42077.1"/>
    <property type="molecule type" value="Genomic_DNA"/>
</dbReference>
<dbReference type="FunFam" id="1.20.58.340:FF:000004">
    <property type="entry name" value="Magnesium transport protein CorA"/>
    <property type="match status" value="1"/>
</dbReference>
<dbReference type="Proteomes" id="UP000319040">
    <property type="component" value="Unassembled WGS sequence"/>
</dbReference>
<evidence type="ECO:0000256" key="8">
    <source>
        <dbReference type="ARBA" id="ARBA00023065"/>
    </source>
</evidence>
<keyword evidence="5 12" id="KW-0812">Transmembrane</keyword>
<dbReference type="Pfam" id="PF01544">
    <property type="entry name" value="CorA"/>
    <property type="match status" value="1"/>
</dbReference>
<evidence type="ECO:0000313" key="13">
    <source>
        <dbReference type="EMBL" id="SMO42077.1"/>
    </source>
</evidence>
<dbReference type="AlphaFoldDB" id="A0A521B4Q0"/>
<evidence type="ECO:0000256" key="7">
    <source>
        <dbReference type="ARBA" id="ARBA00022989"/>
    </source>
</evidence>
<evidence type="ECO:0000256" key="6">
    <source>
        <dbReference type="ARBA" id="ARBA00022842"/>
    </source>
</evidence>
<evidence type="ECO:0000313" key="14">
    <source>
        <dbReference type="Proteomes" id="UP000319040"/>
    </source>
</evidence>
<dbReference type="PANTHER" id="PTHR46494:SF1">
    <property type="entry name" value="CORA FAMILY METAL ION TRANSPORTER (EUROFUNG)"/>
    <property type="match status" value="1"/>
</dbReference>
<reference evidence="13 14" key="1">
    <citation type="submission" date="2017-05" db="EMBL/GenBank/DDBJ databases">
        <authorList>
            <person name="Varghese N."/>
            <person name="Submissions S."/>
        </authorList>
    </citation>
    <scope>NUCLEOTIDE SEQUENCE [LARGE SCALE GENOMIC DNA]</scope>
    <source>
        <strain evidence="13 14">DSM 27040</strain>
    </source>
</reference>
<dbReference type="InterPro" id="IPR004488">
    <property type="entry name" value="Mg/Co-transport_prot_CorA"/>
</dbReference>
<evidence type="ECO:0000256" key="11">
    <source>
        <dbReference type="ARBA" id="ARBA00045497"/>
    </source>
</evidence>
<dbReference type="Gene3D" id="1.20.58.340">
    <property type="entry name" value="Magnesium transport protein CorA, transmembrane region"/>
    <property type="match status" value="2"/>
</dbReference>
<keyword evidence="6 12" id="KW-0460">Magnesium</keyword>
<evidence type="ECO:0000256" key="1">
    <source>
        <dbReference type="ARBA" id="ARBA00004651"/>
    </source>
</evidence>
<dbReference type="GO" id="GO:0015095">
    <property type="term" value="F:magnesium ion transmembrane transporter activity"/>
    <property type="evidence" value="ECO:0007669"/>
    <property type="project" value="UniProtKB-UniRule"/>
</dbReference>
<dbReference type="Gene3D" id="3.30.460.20">
    <property type="entry name" value="CorA soluble domain-like"/>
    <property type="match status" value="1"/>
</dbReference>
<comment type="catalytic activity">
    <reaction evidence="10">
        <text>Mg(2+)(in) = Mg(2+)(out)</text>
        <dbReference type="Rhea" id="RHEA:29827"/>
        <dbReference type="ChEBI" id="CHEBI:18420"/>
    </reaction>
</comment>
<dbReference type="NCBIfam" id="TIGR00383">
    <property type="entry name" value="corA"/>
    <property type="match status" value="1"/>
</dbReference>
<keyword evidence="7 12" id="KW-1133">Transmembrane helix</keyword>
<dbReference type="InterPro" id="IPR002523">
    <property type="entry name" value="MgTranspt_CorA/ZnTranspt_ZntB"/>
</dbReference>
<keyword evidence="8 12" id="KW-0406">Ion transport</keyword>
<dbReference type="SUPFAM" id="SSF143865">
    <property type="entry name" value="CorA soluble domain-like"/>
    <property type="match status" value="1"/>
</dbReference>
<evidence type="ECO:0000256" key="12">
    <source>
        <dbReference type="RuleBase" id="RU362010"/>
    </source>
</evidence>
<sequence>MARFIKSNKEFIGISPDSIRFRGEKKTDSTLIKLTRYNENSLSENTIGEIEDLTDLYKPGFTSWLNIDGLHDMDLMRQLPVNLDIEPVIISEVLNTHARPKVIEYDNCLYIGLKMLHYLGDGITIKTENIVFVVKEGVLITFQERTGDVFDPVRERLKNAKKRIRRLGADYLAFTLIDIIIDNYTYLISRIGQDIETLDEKLLRSANDDILHQINKFKSELIYLHKSILPGKEMIYHLIKMDSEYINEDSLVHYRELQSNINHAVDSLNNYKEILSSQLNIYHTQVSSRLNDVMKFLTVFSVIFIPLTFIAGIYGTNFVHIPELHYKLGYPVMLVAMAIIAVGMLVYFKRKRWI</sequence>
<feature type="transmembrane region" description="Helical" evidence="12">
    <location>
        <begin position="328"/>
        <end position="348"/>
    </location>
</feature>
<dbReference type="CDD" id="cd12828">
    <property type="entry name" value="TmCorA-like_1"/>
    <property type="match status" value="1"/>
</dbReference>